<dbReference type="EMBL" id="UINC01147280">
    <property type="protein sequence ID" value="SVD38510.1"/>
    <property type="molecule type" value="Genomic_DNA"/>
</dbReference>
<dbReference type="SUPFAM" id="SSF52821">
    <property type="entry name" value="Rhodanese/Cell cycle control phosphatase"/>
    <property type="match status" value="1"/>
</dbReference>
<dbReference type="PROSITE" id="PS50206">
    <property type="entry name" value="RHODANESE_3"/>
    <property type="match status" value="1"/>
</dbReference>
<dbReference type="PANTHER" id="PTHR10953">
    <property type="entry name" value="UBIQUITIN-ACTIVATING ENZYME E1"/>
    <property type="match status" value="1"/>
</dbReference>
<dbReference type="InterPro" id="IPR001763">
    <property type="entry name" value="Rhodanese-like_dom"/>
</dbReference>
<feature type="non-terminal residue" evidence="2">
    <location>
        <position position="1"/>
    </location>
</feature>
<accession>A0A382UWB7</accession>
<sequence>MASFRELLAATKKQIREVDTSTAAQLVQNGSVTLDVREPEEFEQGALIGATHIPRGQLESNIENRIPDHDTPIVAYCAAGTRSAFVAKTLNDLGYTDAVSMDGGFTKWKSEGRPWETPRALDLQQRKRYQRHLSLPEVGEEGQQKLLDAKVLLLGAGGLGSPAAMYLAAAGVGTLGIIDMDVVDESNLQRQVIHNTERVGQRKVDSARQTIRSLNPDIDVVTF</sequence>
<dbReference type="AlphaFoldDB" id="A0A382UWB7"/>
<feature type="non-terminal residue" evidence="2">
    <location>
        <position position="223"/>
    </location>
</feature>
<organism evidence="2">
    <name type="scientific">marine metagenome</name>
    <dbReference type="NCBI Taxonomy" id="408172"/>
    <lineage>
        <taxon>unclassified sequences</taxon>
        <taxon>metagenomes</taxon>
        <taxon>ecological metagenomes</taxon>
    </lineage>
</organism>
<feature type="domain" description="Rhodanese" evidence="1">
    <location>
        <begin position="27"/>
        <end position="117"/>
    </location>
</feature>
<dbReference type="Gene3D" id="3.40.50.720">
    <property type="entry name" value="NAD(P)-binding Rossmann-like Domain"/>
    <property type="match status" value="1"/>
</dbReference>
<dbReference type="PANTHER" id="PTHR10953:SF102">
    <property type="entry name" value="ADENYLYLTRANSFERASE AND SULFURTRANSFERASE MOCS3"/>
    <property type="match status" value="1"/>
</dbReference>
<dbReference type="GO" id="GO:0004792">
    <property type="term" value="F:thiosulfate-cyanide sulfurtransferase activity"/>
    <property type="evidence" value="ECO:0007669"/>
    <property type="project" value="TreeGrafter"/>
</dbReference>
<dbReference type="InterPro" id="IPR035985">
    <property type="entry name" value="Ubiquitin-activating_enz"/>
</dbReference>
<protein>
    <recommendedName>
        <fullName evidence="1">Rhodanese domain-containing protein</fullName>
    </recommendedName>
</protein>
<name>A0A382UWB7_9ZZZZ</name>
<dbReference type="SUPFAM" id="SSF69572">
    <property type="entry name" value="Activating enzymes of the ubiquitin-like proteins"/>
    <property type="match status" value="1"/>
</dbReference>
<reference evidence="2" key="1">
    <citation type="submission" date="2018-05" db="EMBL/GenBank/DDBJ databases">
        <authorList>
            <person name="Lanie J.A."/>
            <person name="Ng W.-L."/>
            <person name="Kazmierczak K.M."/>
            <person name="Andrzejewski T.M."/>
            <person name="Davidsen T.M."/>
            <person name="Wayne K.J."/>
            <person name="Tettelin H."/>
            <person name="Glass J.I."/>
            <person name="Rusch D."/>
            <person name="Podicherti R."/>
            <person name="Tsui H.-C.T."/>
            <person name="Winkler M.E."/>
        </authorList>
    </citation>
    <scope>NUCLEOTIDE SEQUENCE</scope>
</reference>
<dbReference type="GO" id="GO:0016779">
    <property type="term" value="F:nucleotidyltransferase activity"/>
    <property type="evidence" value="ECO:0007669"/>
    <property type="project" value="TreeGrafter"/>
</dbReference>
<dbReference type="GO" id="GO:0008641">
    <property type="term" value="F:ubiquitin-like modifier activating enzyme activity"/>
    <property type="evidence" value="ECO:0007669"/>
    <property type="project" value="InterPro"/>
</dbReference>
<dbReference type="InterPro" id="IPR000594">
    <property type="entry name" value="ThiF_NAD_FAD-bd"/>
</dbReference>
<proteinExistence type="predicted"/>
<dbReference type="CDD" id="cd00158">
    <property type="entry name" value="RHOD"/>
    <property type="match status" value="1"/>
</dbReference>
<dbReference type="GO" id="GO:0005829">
    <property type="term" value="C:cytosol"/>
    <property type="evidence" value="ECO:0007669"/>
    <property type="project" value="TreeGrafter"/>
</dbReference>
<evidence type="ECO:0000259" key="1">
    <source>
        <dbReference type="PROSITE" id="PS50206"/>
    </source>
</evidence>
<gene>
    <name evidence="2" type="ORF">METZ01_LOCUS391364</name>
</gene>
<dbReference type="Gene3D" id="3.40.250.10">
    <property type="entry name" value="Rhodanese-like domain"/>
    <property type="match status" value="1"/>
</dbReference>
<dbReference type="GO" id="GO:0008146">
    <property type="term" value="F:sulfotransferase activity"/>
    <property type="evidence" value="ECO:0007669"/>
    <property type="project" value="TreeGrafter"/>
</dbReference>
<dbReference type="SMART" id="SM00450">
    <property type="entry name" value="RHOD"/>
    <property type="match status" value="1"/>
</dbReference>
<evidence type="ECO:0000313" key="2">
    <source>
        <dbReference type="EMBL" id="SVD38510.1"/>
    </source>
</evidence>
<dbReference type="Pfam" id="PF00581">
    <property type="entry name" value="Rhodanese"/>
    <property type="match status" value="1"/>
</dbReference>
<dbReference type="InterPro" id="IPR045886">
    <property type="entry name" value="ThiF/MoeB/HesA"/>
</dbReference>
<dbReference type="Pfam" id="PF00899">
    <property type="entry name" value="ThiF"/>
    <property type="match status" value="1"/>
</dbReference>
<dbReference type="InterPro" id="IPR036873">
    <property type="entry name" value="Rhodanese-like_dom_sf"/>
</dbReference>